<name>A0A2W7MZV8_9BACT</name>
<evidence type="ECO:0000259" key="6">
    <source>
        <dbReference type="Pfam" id="PF01095"/>
    </source>
</evidence>
<keyword evidence="5" id="KW-0732">Signal</keyword>
<evidence type="ECO:0000313" key="8">
    <source>
        <dbReference type="Proteomes" id="UP000249239"/>
    </source>
</evidence>
<evidence type="ECO:0000313" key="7">
    <source>
        <dbReference type="EMBL" id="PZX13695.1"/>
    </source>
</evidence>
<keyword evidence="8" id="KW-1185">Reference proteome</keyword>
<protein>
    <recommendedName>
        <fullName evidence="5">Pectinesterase</fullName>
        <ecNumber evidence="5">3.1.1.11</ecNumber>
    </recommendedName>
</protein>
<gene>
    <name evidence="7" type="ORF">LX69_02553</name>
</gene>
<feature type="domain" description="Pectinesterase catalytic" evidence="6">
    <location>
        <begin position="23"/>
        <end position="304"/>
    </location>
</feature>
<dbReference type="GO" id="GO:0009279">
    <property type="term" value="C:cell outer membrane"/>
    <property type="evidence" value="ECO:0007669"/>
    <property type="project" value="TreeGrafter"/>
</dbReference>
<reference evidence="7 8" key="1">
    <citation type="submission" date="2018-06" db="EMBL/GenBank/DDBJ databases">
        <title>Genomic Encyclopedia of Archaeal and Bacterial Type Strains, Phase II (KMG-II): from individual species to whole genera.</title>
        <authorList>
            <person name="Goeker M."/>
        </authorList>
    </citation>
    <scope>NUCLEOTIDE SEQUENCE [LARGE SCALE GENOMIC DNA]</scope>
    <source>
        <strain evidence="7 8">DSM 6779</strain>
    </source>
</reference>
<dbReference type="EC" id="3.1.1.11" evidence="5"/>
<dbReference type="InterPro" id="IPR033131">
    <property type="entry name" value="Pectinesterase_Asp_AS"/>
</dbReference>
<proteinExistence type="inferred from homology"/>
<dbReference type="PANTHER" id="PTHR31321">
    <property type="entry name" value="ACYL-COA THIOESTER HYDROLASE YBHC-RELATED"/>
    <property type="match status" value="1"/>
</dbReference>
<feature type="chain" id="PRO_5015798873" description="Pectinesterase" evidence="5">
    <location>
        <begin position="22"/>
        <end position="308"/>
    </location>
</feature>
<dbReference type="Proteomes" id="UP000249239">
    <property type="component" value="Unassembled WGS sequence"/>
</dbReference>
<comment type="similarity">
    <text evidence="1">Belongs to the pectinesterase family.</text>
</comment>
<dbReference type="PANTHER" id="PTHR31321:SF57">
    <property type="entry name" value="PECTINESTERASE 53-RELATED"/>
    <property type="match status" value="1"/>
</dbReference>
<dbReference type="InterPro" id="IPR000070">
    <property type="entry name" value="Pectinesterase_cat"/>
</dbReference>
<dbReference type="AlphaFoldDB" id="A0A2W7MZV8"/>
<comment type="pathway">
    <text evidence="5">Glycan metabolism; pectin degradation; 2-dehydro-3-deoxy-D-gluconate from pectin: step 1/5.</text>
</comment>
<dbReference type="UniPathway" id="UPA00545">
    <property type="reaction ID" value="UER00823"/>
</dbReference>
<dbReference type="GO" id="GO:0045490">
    <property type="term" value="P:pectin catabolic process"/>
    <property type="evidence" value="ECO:0007669"/>
    <property type="project" value="UniProtKB-UniRule"/>
</dbReference>
<comment type="caution">
    <text evidence="7">The sequence shown here is derived from an EMBL/GenBank/DDBJ whole genome shotgun (WGS) entry which is preliminary data.</text>
</comment>
<dbReference type="InterPro" id="IPR012334">
    <property type="entry name" value="Pectin_lyas_fold"/>
</dbReference>
<evidence type="ECO:0000256" key="1">
    <source>
        <dbReference type="ARBA" id="ARBA00008891"/>
    </source>
</evidence>
<dbReference type="InterPro" id="IPR011050">
    <property type="entry name" value="Pectin_lyase_fold/virulence"/>
</dbReference>
<organism evidence="7 8">
    <name type="scientific">Breznakibacter xylanolyticus</name>
    <dbReference type="NCBI Taxonomy" id="990"/>
    <lineage>
        <taxon>Bacteria</taxon>
        <taxon>Pseudomonadati</taxon>
        <taxon>Bacteroidota</taxon>
        <taxon>Bacteroidia</taxon>
        <taxon>Marinilabiliales</taxon>
        <taxon>Marinilabiliaceae</taxon>
        <taxon>Breznakibacter</taxon>
    </lineage>
</organism>
<keyword evidence="2 5" id="KW-0378">Hydrolase</keyword>
<accession>A0A2W7MZV8</accession>
<evidence type="ECO:0000256" key="2">
    <source>
        <dbReference type="ARBA" id="ARBA00022801"/>
    </source>
</evidence>
<feature type="signal peptide" evidence="5">
    <location>
        <begin position="1"/>
        <end position="21"/>
    </location>
</feature>
<dbReference type="EMBL" id="QKZK01000023">
    <property type="protein sequence ID" value="PZX13695.1"/>
    <property type="molecule type" value="Genomic_DNA"/>
</dbReference>
<feature type="active site" evidence="4">
    <location>
        <position position="174"/>
    </location>
</feature>
<sequence length="308" mass="34836">MKIKQTILIIAALLLSLPAWAYDIVVAKDGSGDFKTVQEAIMSVRDYTPVPKTIFIKKGVYIEKVVIPANKCDITLIGESKDSTIITHDDHANINKMGTFRTYTLKVEGNNIAIENLTVENNAPQLGQAVALHVEGNKFVMHNCRLLGNQDTLFTGNDFSMQLYEHCYIEGTTDFIFGPATVWFEQCVIHSKRDSYITAASTPAAKKFGYVFNRCRLTANDDVTKVYLGRPWRAYAATVFMQCELGAHILPEGWENWRNPENEKTARYAEYRNSGPGADRSKRVAWCRELTRKEAKAYTQANVFEGWR</sequence>
<dbReference type="Pfam" id="PF01095">
    <property type="entry name" value="Pectinesterase"/>
    <property type="match status" value="1"/>
</dbReference>
<dbReference type="GO" id="GO:0030599">
    <property type="term" value="F:pectinesterase activity"/>
    <property type="evidence" value="ECO:0007669"/>
    <property type="project" value="UniProtKB-UniRule"/>
</dbReference>
<dbReference type="SUPFAM" id="SSF51126">
    <property type="entry name" value="Pectin lyase-like"/>
    <property type="match status" value="1"/>
</dbReference>
<dbReference type="GO" id="GO:0042545">
    <property type="term" value="P:cell wall modification"/>
    <property type="evidence" value="ECO:0007669"/>
    <property type="project" value="UniProtKB-UniRule"/>
</dbReference>
<dbReference type="Gene3D" id="2.160.20.10">
    <property type="entry name" value="Single-stranded right-handed beta-helix, Pectin lyase-like"/>
    <property type="match status" value="1"/>
</dbReference>
<comment type="catalytic activity">
    <reaction evidence="5">
        <text>[(1-&gt;4)-alpha-D-galacturonosyl methyl ester](n) + n H2O = [(1-&gt;4)-alpha-D-galacturonosyl](n) + n methanol + n H(+)</text>
        <dbReference type="Rhea" id="RHEA:22380"/>
        <dbReference type="Rhea" id="RHEA-COMP:14570"/>
        <dbReference type="Rhea" id="RHEA-COMP:14573"/>
        <dbReference type="ChEBI" id="CHEBI:15377"/>
        <dbReference type="ChEBI" id="CHEBI:15378"/>
        <dbReference type="ChEBI" id="CHEBI:17790"/>
        <dbReference type="ChEBI" id="CHEBI:140522"/>
        <dbReference type="ChEBI" id="CHEBI:140523"/>
        <dbReference type="EC" id="3.1.1.11"/>
    </reaction>
</comment>
<evidence type="ECO:0000256" key="4">
    <source>
        <dbReference type="PROSITE-ProRule" id="PRU10040"/>
    </source>
</evidence>
<dbReference type="PROSITE" id="PS00503">
    <property type="entry name" value="PECTINESTERASE_2"/>
    <property type="match status" value="1"/>
</dbReference>
<evidence type="ECO:0000256" key="5">
    <source>
        <dbReference type="RuleBase" id="RU000589"/>
    </source>
</evidence>
<evidence type="ECO:0000256" key="3">
    <source>
        <dbReference type="ARBA" id="ARBA00023085"/>
    </source>
</evidence>
<keyword evidence="3 5" id="KW-0063">Aspartyl esterase</keyword>
<dbReference type="OrthoDB" id="9777975at2"/>
<dbReference type="RefSeq" id="WP_111446400.1">
    <property type="nucleotide sequence ID" value="NZ_QKZK01000023.1"/>
</dbReference>